<sequence length="62" mass="7107">MLPRSYASPGSSTHSYCRHLPLRTKRGSGVPLMIQCLFLWRQQAIFANNLWRNMTSVSQGRV</sequence>
<keyword evidence="2" id="KW-1185">Reference proteome</keyword>
<dbReference type="AlphaFoldDB" id="A0A9D4IZR9"/>
<dbReference type="Proteomes" id="UP000828390">
    <property type="component" value="Unassembled WGS sequence"/>
</dbReference>
<organism evidence="1 2">
    <name type="scientific">Dreissena polymorpha</name>
    <name type="common">Zebra mussel</name>
    <name type="synonym">Mytilus polymorpha</name>
    <dbReference type="NCBI Taxonomy" id="45954"/>
    <lineage>
        <taxon>Eukaryota</taxon>
        <taxon>Metazoa</taxon>
        <taxon>Spiralia</taxon>
        <taxon>Lophotrochozoa</taxon>
        <taxon>Mollusca</taxon>
        <taxon>Bivalvia</taxon>
        <taxon>Autobranchia</taxon>
        <taxon>Heteroconchia</taxon>
        <taxon>Euheterodonta</taxon>
        <taxon>Imparidentia</taxon>
        <taxon>Neoheterodontei</taxon>
        <taxon>Myida</taxon>
        <taxon>Dreissenoidea</taxon>
        <taxon>Dreissenidae</taxon>
        <taxon>Dreissena</taxon>
    </lineage>
</organism>
<evidence type="ECO:0000313" key="2">
    <source>
        <dbReference type="Proteomes" id="UP000828390"/>
    </source>
</evidence>
<accession>A0A9D4IZR9</accession>
<gene>
    <name evidence="1" type="ORF">DPMN_147939</name>
</gene>
<dbReference type="EMBL" id="JAIWYP010000007">
    <property type="protein sequence ID" value="KAH3794406.1"/>
    <property type="molecule type" value="Genomic_DNA"/>
</dbReference>
<protein>
    <submittedName>
        <fullName evidence="1">Uncharacterized protein</fullName>
    </submittedName>
</protein>
<reference evidence="1" key="2">
    <citation type="submission" date="2020-11" db="EMBL/GenBank/DDBJ databases">
        <authorList>
            <person name="McCartney M.A."/>
            <person name="Auch B."/>
            <person name="Kono T."/>
            <person name="Mallez S."/>
            <person name="Becker A."/>
            <person name="Gohl D.M."/>
            <person name="Silverstein K.A.T."/>
            <person name="Koren S."/>
            <person name="Bechman K.B."/>
            <person name="Herman A."/>
            <person name="Abrahante J.E."/>
            <person name="Garbe J."/>
        </authorList>
    </citation>
    <scope>NUCLEOTIDE SEQUENCE</scope>
    <source>
        <strain evidence="1">Duluth1</strain>
        <tissue evidence="1">Whole animal</tissue>
    </source>
</reference>
<name>A0A9D4IZR9_DREPO</name>
<comment type="caution">
    <text evidence="1">The sequence shown here is derived from an EMBL/GenBank/DDBJ whole genome shotgun (WGS) entry which is preliminary data.</text>
</comment>
<evidence type="ECO:0000313" key="1">
    <source>
        <dbReference type="EMBL" id="KAH3794406.1"/>
    </source>
</evidence>
<reference evidence="1" key="1">
    <citation type="journal article" date="2019" name="bioRxiv">
        <title>The Genome of the Zebra Mussel, Dreissena polymorpha: A Resource for Invasive Species Research.</title>
        <authorList>
            <person name="McCartney M.A."/>
            <person name="Auch B."/>
            <person name="Kono T."/>
            <person name="Mallez S."/>
            <person name="Zhang Y."/>
            <person name="Obille A."/>
            <person name="Becker A."/>
            <person name="Abrahante J.E."/>
            <person name="Garbe J."/>
            <person name="Badalamenti J.P."/>
            <person name="Herman A."/>
            <person name="Mangelson H."/>
            <person name="Liachko I."/>
            <person name="Sullivan S."/>
            <person name="Sone E.D."/>
            <person name="Koren S."/>
            <person name="Silverstein K.A.T."/>
            <person name="Beckman K.B."/>
            <person name="Gohl D.M."/>
        </authorList>
    </citation>
    <scope>NUCLEOTIDE SEQUENCE</scope>
    <source>
        <strain evidence="1">Duluth1</strain>
        <tissue evidence="1">Whole animal</tissue>
    </source>
</reference>
<proteinExistence type="predicted"/>